<organism evidence="1 2">
    <name type="scientific">Rhododendron simsii</name>
    <name type="common">Sims's rhododendron</name>
    <dbReference type="NCBI Taxonomy" id="118357"/>
    <lineage>
        <taxon>Eukaryota</taxon>
        <taxon>Viridiplantae</taxon>
        <taxon>Streptophyta</taxon>
        <taxon>Embryophyta</taxon>
        <taxon>Tracheophyta</taxon>
        <taxon>Spermatophyta</taxon>
        <taxon>Magnoliopsida</taxon>
        <taxon>eudicotyledons</taxon>
        <taxon>Gunneridae</taxon>
        <taxon>Pentapetalae</taxon>
        <taxon>asterids</taxon>
        <taxon>Ericales</taxon>
        <taxon>Ericaceae</taxon>
        <taxon>Ericoideae</taxon>
        <taxon>Rhodoreae</taxon>
        <taxon>Rhododendron</taxon>
    </lineage>
</organism>
<evidence type="ECO:0000313" key="1">
    <source>
        <dbReference type="EMBL" id="KAF7146387.1"/>
    </source>
</evidence>
<evidence type="ECO:0000313" key="2">
    <source>
        <dbReference type="Proteomes" id="UP000626092"/>
    </source>
</evidence>
<gene>
    <name evidence="1" type="ORF">RHSIM_Rhsim04G0056400</name>
</gene>
<name>A0A834H528_RHOSS</name>
<dbReference type="OrthoDB" id="1825206at2759"/>
<comment type="caution">
    <text evidence="1">The sequence shown here is derived from an EMBL/GenBank/DDBJ whole genome shotgun (WGS) entry which is preliminary data.</text>
</comment>
<accession>A0A834H528</accession>
<sequence>MSQFLDPLSIELIKSSLGEPSYFDSQDFQRSFKQLIDDCKDDFDPLVHLESLEHHASNFSKGWEKHSQNISSKVVVEGESSRLPSPEVNIETYEKIEEPVDESVEMTRQNIPRRGKQLHTKERASDFNLDCGTNKTTMDGLPNEIASGDPIIEEDKSPLQSHEFSFSSQGVSLGKFGYSPSRIVSFTLGGSKRIKASRSYCDDMEVSQSFDNTKRKREYVIEDSCNNPYLFQAPRRCYLDCG</sequence>
<dbReference type="EMBL" id="WJXA01000004">
    <property type="protein sequence ID" value="KAF7146387.1"/>
    <property type="molecule type" value="Genomic_DNA"/>
</dbReference>
<dbReference type="Proteomes" id="UP000626092">
    <property type="component" value="Unassembled WGS sequence"/>
</dbReference>
<keyword evidence="2" id="KW-1185">Reference proteome</keyword>
<proteinExistence type="predicted"/>
<dbReference type="AlphaFoldDB" id="A0A834H528"/>
<reference evidence="1" key="1">
    <citation type="submission" date="2019-11" db="EMBL/GenBank/DDBJ databases">
        <authorList>
            <person name="Liu Y."/>
            <person name="Hou J."/>
            <person name="Li T.-Q."/>
            <person name="Guan C.-H."/>
            <person name="Wu X."/>
            <person name="Wu H.-Z."/>
            <person name="Ling F."/>
            <person name="Zhang R."/>
            <person name="Shi X.-G."/>
            <person name="Ren J.-P."/>
            <person name="Chen E.-F."/>
            <person name="Sun J.-M."/>
        </authorList>
    </citation>
    <scope>NUCLEOTIDE SEQUENCE</scope>
    <source>
        <strain evidence="1">Adult_tree_wgs_1</strain>
        <tissue evidence="1">Leaves</tissue>
    </source>
</reference>
<protein>
    <submittedName>
        <fullName evidence="1">Uncharacterized protein</fullName>
    </submittedName>
</protein>